<feature type="region of interest" description="Disordered" evidence="1">
    <location>
        <begin position="1"/>
        <end position="30"/>
    </location>
</feature>
<feature type="compositionally biased region" description="Basic and acidic residues" evidence="1">
    <location>
        <begin position="1"/>
        <end position="23"/>
    </location>
</feature>
<dbReference type="AlphaFoldDB" id="A0AA38WCI9"/>
<dbReference type="PANTHER" id="PTHR33067">
    <property type="entry name" value="RNA-DIRECTED DNA POLYMERASE-RELATED"/>
    <property type="match status" value="1"/>
</dbReference>
<dbReference type="InterPro" id="IPR021109">
    <property type="entry name" value="Peptidase_aspartic_dom_sf"/>
</dbReference>
<comment type="caution">
    <text evidence="2">The sequence shown here is derived from an EMBL/GenBank/DDBJ whole genome shotgun (WGS) entry which is preliminary data.</text>
</comment>
<sequence>MFEKQSKKVKIHDFPIRTQDRNRKSGVLHAPLPEMSDLPLLFPSESKKIQKRDKTPVSNVLPSSLETIPEAEPVIQQVVEYDVLPTPPPLPDPVPEKTTIPSSVSRYIPYPQRLRNQKEEIQFKKFLDVFKQLHINIPLLTEYETVALTKECSALLTNKIPPKMKDPGCFTIPCMIGGKNVEKALCDLGAIINLMPLSIFKSLGIGEARPTTVTLSLADKTIAYPEGKIKDVLVLVDEFIFQADFIILDFEADNNVPLLLGRHFLATGRTLIDVQKGELTMRVHNQEVTFNVFNSLRYPNDKEDCSILTVIETWGVFTNDLMGLMGILAYSHRHM</sequence>
<organism evidence="2 3">
    <name type="scientific">Centaurea solstitialis</name>
    <name type="common">yellow star-thistle</name>
    <dbReference type="NCBI Taxonomy" id="347529"/>
    <lineage>
        <taxon>Eukaryota</taxon>
        <taxon>Viridiplantae</taxon>
        <taxon>Streptophyta</taxon>
        <taxon>Embryophyta</taxon>
        <taxon>Tracheophyta</taxon>
        <taxon>Spermatophyta</taxon>
        <taxon>Magnoliopsida</taxon>
        <taxon>eudicotyledons</taxon>
        <taxon>Gunneridae</taxon>
        <taxon>Pentapetalae</taxon>
        <taxon>asterids</taxon>
        <taxon>campanulids</taxon>
        <taxon>Asterales</taxon>
        <taxon>Asteraceae</taxon>
        <taxon>Carduoideae</taxon>
        <taxon>Cardueae</taxon>
        <taxon>Centaureinae</taxon>
        <taxon>Centaurea</taxon>
    </lineage>
</organism>
<keyword evidence="3" id="KW-1185">Reference proteome</keyword>
<proteinExistence type="predicted"/>
<protein>
    <submittedName>
        <fullName evidence="2">Uncharacterized protein</fullName>
    </submittedName>
</protein>
<reference evidence="2" key="1">
    <citation type="submission" date="2023-03" db="EMBL/GenBank/DDBJ databases">
        <title>Chromosome-scale reference genome and RAD-based genetic map of yellow starthistle (Centaurea solstitialis) reveal putative structural variation and QTLs associated with invader traits.</title>
        <authorList>
            <person name="Reatini B."/>
            <person name="Cang F.A."/>
            <person name="Jiang Q."/>
            <person name="Mckibben M.T.W."/>
            <person name="Barker M.S."/>
            <person name="Rieseberg L.H."/>
            <person name="Dlugosch K.M."/>
        </authorList>
    </citation>
    <scope>NUCLEOTIDE SEQUENCE</scope>
    <source>
        <strain evidence="2">CAN-66</strain>
        <tissue evidence="2">Leaf</tissue>
    </source>
</reference>
<dbReference type="CDD" id="cd00303">
    <property type="entry name" value="retropepsin_like"/>
    <property type="match status" value="1"/>
</dbReference>
<gene>
    <name evidence="2" type="ORF">OSB04_019583</name>
</gene>
<evidence type="ECO:0000256" key="1">
    <source>
        <dbReference type="SAM" id="MobiDB-lite"/>
    </source>
</evidence>
<dbReference type="Proteomes" id="UP001172457">
    <property type="component" value="Chromosome 5"/>
</dbReference>
<dbReference type="EMBL" id="JARYMX010000005">
    <property type="protein sequence ID" value="KAJ9547040.1"/>
    <property type="molecule type" value="Genomic_DNA"/>
</dbReference>
<evidence type="ECO:0000313" key="2">
    <source>
        <dbReference type="EMBL" id="KAJ9547040.1"/>
    </source>
</evidence>
<dbReference type="Gene3D" id="2.40.70.10">
    <property type="entry name" value="Acid Proteases"/>
    <property type="match status" value="1"/>
</dbReference>
<accession>A0AA38WCI9</accession>
<evidence type="ECO:0000313" key="3">
    <source>
        <dbReference type="Proteomes" id="UP001172457"/>
    </source>
</evidence>
<dbReference type="PANTHER" id="PTHR33067:SF39">
    <property type="entry name" value="TRANSCRIPTION FACTOR INTERACTOR AND REGULATOR CCHC(ZN) FAMILY"/>
    <property type="match status" value="1"/>
</dbReference>
<name>A0AA38WCI9_9ASTR</name>